<dbReference type="InterPro" id="IPR029063">
    <property type="entry name" value="SAM-dependent_MTases_sf"/>
</dbReference>
<dbReference type="SUPFAM" id="SSF53335">
    <property type="entry name" value="S-adenosyl-L-methionine-dependent methyltransferases"/>
    <property type="match status" value="1"/>
</dbReference>
<dbReference type="EMBL" id="JACCKB010000112">
    <property type="protein sequence ID" value="NYZ69635.1"/>
    <property type="molecule type" value="Genomic_DNA"/>
</dbReference>
<evidence type="ECO:0000313" key="2">
    <source>
        <dbReference type="Proteomes" id="UP000569732"/>
    </source>
</evidence>
<dbReference type="RefSeq" id="WP_180571615.1">
    <property type="nucleotide sequence ID" value="NZ_JACCKB010000112.1"/>
</dbReference>
<evidence type="ECO:0000313" key="1">
    <source>
        <dbReference type="EMBL" id="NYZ69635.1"/>
    </source>
</evidence>
<name>A0A853IKN1_9GAMM</name>
<sequence>MNNVLDDVYEINKAFTENYTDDLDFYLEFCTDHTTLELFAGYGRVTNFLCQHDVDIESVELLNEYSKYIKLPTNRVHTCNVLDFKPLRTFDRVIAAYNSLCLLTKDKDIIAFFKNLDSWLNSGGMAVFSYYHPDYWHEAAIDAFQYKGSNITYLPSFDLTARNQKKAKWTDVFKTDNEQLLLEHDIRVYENAADLAPYLRSTDLDIIDVVENYNKDKSELVEPGWVDFVLKKK</sequence>
<gene>
    <name evidence="1" type="ORF">H0A36_26835</name>
</gene>
<evidence type="ECO:0008006" key="3">
    <source>
        <dbReference type="Google" id="ProtNLM"/>
    </source>
</evidence>
<keyword evidence="2" id="KW-1185">Reference proteome</keyword>
<dbReference type="Proteomes" id="UP000569732">
    <property type="component" value="Unassembled WGS sequence"/>
</dbReference>
<reference evidence="1 2" key="1">
    <citation type="submission" date="2020-07" db="EMBL/GenBank/DDBJ databases">
        <title>Endozoicomonas sp. nov., isolated from sediment.</title>
        <authorList>
            <person name="Gu T."/>
        </authorList>
    </citation>
    <scope>NUCLEOTIDE SEQUENCE [LARGE SCALE GENOMIC DNA]</scope>
    <source>
        <strain evidence="1 2">SM1973</strain>
    </source>
</reference>
<dbReference type="AlphaFoldDB" id="A0A853IKN1"/>
<protein>
    <recommendedName>
        <fullName evidence="3">Methyltransferase domain-containing protein</fullName>
    </recommendedName>
</protein>
<proteinExistence type="predicted"/>
<accession>A0A853IKN1</accession>
<organism evidence="1 2">
    <name type="scientific">Spartinivicinus marinus</name>
    <dbReference type="NCBI Taxonomy" id="2994442"/>
    <lineage>
        <taxon>Bacteria</taxon>
        <taxon>Pseudomonadati</taxon>
        <taxon>Pseudomonadota</taxon>
        <taxon>Gammaproteobacteria</taxon>
        <taxon>Oceanospirillales</taxon>
        <taxon>Zooshikellaceae</taxon>
        <taxon>Spartinivicinus</taxon>
    </lineage>
</organism>
<dbReference type="Gene3D" id="3.40.50.150">
    <property type="entry name" value="Vaccinia Virus protein VP39"/>
    <property type="match status" value="1"/>
</dbReference>
<comment type="caution">
    <text evidence="1">The sequence shown here is derived from an EMBL/GenBank/DDBJ whole genome shotgun (WGS) entry which is preliminary data.</text>
</comment>